<evidence type="ECO:0000259" key="1">
    <source>
        <dbReference type="Pfam" id="PF00881"/>
    </source>
</evidence>
<dbReference type="PATRIC" id="fig|294.132.peg.422"/>
<gene>
    <name evidence="2" type="ORF">VC35_08480</name>
</gene>
<dbReference type="AlphaFoldDB" id="A0A0F4TVG4"/>
<dbReference type="InterPro" id="IPR000415">
    <property type="entry name" value="Nitroreductase-like"/>
</dbReference>
<dbReference type="InterPro" id="IPR029479">
    <property type="entry name" value="Nitroreductase"/>
</dbReference>
<dbReference type="PANTHER" id="PTHR43745">
    <property type="entry name" value="NITROREDUCTASE MJ1384-RELATED"/>
    <property type="match status" value="1"/>
</dbReference>
<dbReference type="EMBL" id="LACC01000011">
    <property type="protein sequence ID" value="KJZ48005.1"/>
    <property type="molecule type" value="Genomic_DNA"/>
</dbReference>
<evidence type="ECO:0000313" key="3">
    <source>
        <dbReference type="Proteomes" id="UP000033588"/>
    </source>
</evidence>
<dbReference type="NCBIfam" id="TIGR03605">
    <property type="entry name" value="antibiot_sagB"/>
    <property type="match status" value="1"/>
</dbReference>
<dbReference type="InterPro" id="IPR020051">
    <property type="entry name" value="SagB-type_dehydrogenase"/>
</dbReference>
<reference evidence="2 3" key="1">
    <citation type="submission" date="2015-03" db="EMBL/GenBank/DDBJ databases">
        <title>Comparative genomics of Pseudomonas insights into diversity of traits involved in vanlence and defense.</title>
        <authorList>
            <person name="Qin Y."/>
        </authorList>
    </citation>
    <scope>NUCLEOTIDE SEQUENCE [LARGE SCALE GENOMIC DNA]</scope>
    <source>
        <strain evidence="2 3">C8</strain>
    </source>
</reference>
<dbReference type="SUPFAM" id="SSF55469">
    <property type="entry name" value="FMN-dependent nitroreductase-like"/>
    <property type="match status" value="1"/>
</dbReference>
<proteinExistence type="predicted"/>
<accession>A0A0F4TVG4</accession>
<protein>
    <submittedName>
        <fullName evidence="2">Dehydrogenase</fullName>
    </submittedName>
</protein>
<dbReference type="GO" id="GO:0016491">
    <property type="term" value="F:oxidoreductase activity"/>
    <property type="evidence" value="ECO:0007669"/>
    <property type="project" value="InterPro"/>
</dbReference>
<organism evidence="2 3">
    <name type="scientific">Pseudomonas fluorescens</name>
    <dbReference type="NCBI Taxonomy" id="294"/>
    <lineage>
        <taxon>Bacteria</taxon>
        <taxon>Pseudomonadati</taxon>
        <taxon>Pseudomonadota</taxon>
        <taxon>Gammaproteobacteria</taxon>
        <taxon>Pseudomonadales</taxon>
        <taxon>Pseudomonadaceae</taxon>
        <taxon>Pseudomonas</taxon>
    </lineage>
</organism>
<dbReference type="CDD" id="cd02142">
    <property type="entry name" value="McbC_SagB-like_oxidoreductase"/>
    <property type="match status" value="1"/>
</dbReference>
<evidence type="ECO:0000313" key="2">
    <source>
        <dbReference type="EMBL" id="KJZ48005.1"/>
    </source>
</evidence>
<dbReference type="Proteomes" id="UP000033588">
    <property type="component" value="Unassembled WGS sequence"/>
</dbReference>
<name>A0A0F4TVG4_PSEFL</name>
<dbReference type="OrthoDB" id="3723182at2"/>
<dbReference type="PANTHER" id="PTHR43745:SF2">
    <property type="entry name" value="NITROREDUCTASE MJ1384-RELATED"/>
    <property type="match status" value="1"/>
</dbReference>
<feature type="domain" description="Nitroreductase" evidence="1">
    <location>
        <begin position="154"/>
        <end position="342"/>
    </location>
</feature>
<comment type="caution">
    <text evidence="2">The sequence shown here is derived from an EMBL/GenBank/DDBJ whole genome shotgun (WGS) entry which is preliminary data.</text>
</comment>
<dbReference type="RefSeq" id="WP_046039196.1">
    <property type="nucleotide sequence ID" value="NZ_LACC01000011.1"/>
</dbReference>
<sequence length="368" mass="41802">MQLNPYIFLLPKPPRLFIWNYKTHEQFEIDSSHAGRLIELIEQTTLFDKCHPIDTEFFEAGIFVEQDLPPDDWQWDDLSKIFHIGTKDLGAGNTPTNTKEWADRYFAHCQEALSREPPPPHPFAHLQRENLLCLPPPTDNRALDGHTGFKQVLLQRKTCRSFRKKSVSLNDVSTLLYFCLGYLKERESDTCELTPGMFNARRSSPSGGGLNASEGYLYAYNVQGLDPGIYYYHPNLHALKLLSRLNSPLGSLLQGQHFADNIPFGIFLTSRLDKMWWKYPHSQAYRVSLLEIGHISQTIQLCATSLGLNTWLTAALTESKIEKLIKLDDLSEQVFLFIGAGHSKGETLCEELQSLLNKNTPPVNPGNP</sequence>
<dbReference type="Gene3D" id="3.40.109.10">
    <property type="entry name" value="NADH Oxidase"/>
    <property type="match status" value="1"/>
</dbReference>
<dbReference type="Pfam" id="PF00881">
    <property type="entry name" value="Nitroreductase"/>
    <property type="match status" value="1"/>
</dbReference>
<dbReference type="InterPro" id="IPR052544">
    <property type="entry name" value="Bacteriocin_Proc_Enz"/>
</dbReference>